<dbReference type="Proteomes" id="UP000607653">
    <property type="component" value="Unassembled WGS sequence"/>
</dbReference>
<organism evidence="5 6">
    <name type="scientific">Nelumbo nucifera</name>
    <name type="common">Sacred lotus</name>
    <dbReference type="NCBI Taxonomy" id="4432"/>
    <lineage>
        <taxon>Eukaryota</taxon>
        <taxon>Viridiplantae</taxon>
        <taxon>Streptophyta</taxon>
        <taxon>Embryophyta</taxon>
        <taxon>Tracheophyta</taxon>
        <taxon>Spermatophyta</taxon>
        <taxon>Magnoliopsida</taxon>
        <taxon>Proteales</taxon>
        <taxon>Nelumbonaceae</taxon>
        <taxon>Nelumbo</taxon>
    </lineage>
</organism>
<feature type="coiled-coil region" evidence="3">
    <location>
        <begin position="228"/>
        <end position="276"/>
    </location>
</feature>
<evidence type="ECO:0000313" key="5">
    <source>
        <dbReference type="EMBL" id="DAD28187.1"/>
    </source>
</evidence>
<evidence type="ECO:0000313" key="6">
    <source>
        <dbReference type="Proteomes" id="UP000607653"/>
    </source>
</evidence>
<keyword evidence="6" id="KW-1185">Reference proteome</keyword>
<dbReference type="AlphaFoldDB" id="A0A822Y6U8"/>
<dbReference type="Pfam" id="PF05701">
    <property type="entry name" value="WEMBL"/>
    <property type="match status" value="2"/>
</dbReference>
<protein>
    <recommendedName>
        <fullName evidence="7">WEB family protein At2g38370-like</fullName>
    </recommendedName>
</protein>
<evidence type="ECO:0008006" key="7">
    <source>
        <dbReference type="Google" id="ProtNLM"/>
    </source>
</evidence>
<dbReference type="EMBL" id="DUZY01000002">
    <property type="protein sequence ID" value="DAD28187.1"/>
    <property type="molecule type" value="Genomic_DNA"/>
</dbReference>
<proteinExistence type="inferred from homology"/>
<evidence type="ECO:0000256" key="3">
    <source>
        <dbReference type="SAM" id="Coils"/>
    </source>
</evidence>
<name>A0A822Y6U8_NELNU</name>
<gene>
    <name evidence="5" type="ORF">HUJ06_029655</name>
</gene>
<keyword evidence="2 3" id="KW-0175">Coiled coil</keyword>
<reference evidence="5 6" key="1">
    <citation type="journal article" date="2020" name="Mol. Biol. Evol.">
        <title>Distinct Expression and Methylation Patterns for Genes with Different Fates following a Single Whole-Genome Duplication in Flowering Plants.</title>
        <authorList>
            <person name="Shi T."/>
            <person name="Rahmani R.S."/>
            <person name="Gugger P.F."/>
            <person name="Wang M."/>
            <person name="Li H."/>
            <person name="Zhang Y."/>
            <person name="Li Z."/>
            <person name="Wang Q."/>
            <person name="Van de Peer Y."/>
            <person name="Marchal K."/>
            <person name="Chen J."/>
        </authorList>
    </citation>
    <scope>NUCLEOTIDE SEQUENCE [LARGE SCALE GENOMIC DNA]</scope>
    <source>
        <tissue evidence="5">Leaf</tissue>
    </source>
</reference>
<dbReference type="InterPro" id="IPR008545">
    <property type="entry name" value="Web"/>
</dbReference>
<dbReference type="PANTHER" id="PTHR32054:SF4">
    <property type="entry name" value="OS07G0677900 PROTEIN"/>
    <property type="match status" value="1"/>
</dbReference>
<sequence length="637" mass="70931">MAETLDSGIREISPPCRTPHMGTGAGLETPKSGTLSSTGTKETLVCDNAAGNNNKNKGSFRAVVDTSPPFESVKEAVSRFGGSGTWRPPHKFMEARHSTKNFDTGKVEEQTAQLEKDLVVKEQETLDILKELESTKRVVEELKLQLQRGTFKATANLDSISDNKKINPVVQGKEKHTPEIIAKTHQGSVEGLSLCPSSSPGMILMELKQAKVNLNRETSDIAGIRASVETLNKKIEKERISLEKTRERLTSNSTKISSLEEELNRTRLKLQLTKDLKVKGDSDNPTNISRELQELSMETSKFKKMAEAAKVKVLRTISEIEQTKTSIKTAEIGLVAAKKMGEAARAAEAVALAEMKALSNSKSSSRVSWQNPGVTLSFKEYSSLTHKAQEAEENLKRKVVDAMLQIDEANISKMEILKKVEEAEAEVKISKKALQEALNRVEAADKGKFAVEEALRKWRSEHGHKRRLNSNKFKNSYPSHHRRGSRLLDLNGLDIGSDGSKPVLRPTLSIGQILRRKLLLMEDCEMGLAGDSIEKPKMSLGQILSKRNDVLSPHKPTKEGNSHKQFSKRKKFGFARFSLLLAKQNKKKMQVPTPRNRNSNSIRRWLYNTQEAEELLQQIHSKPNGGPSCRAFNMPTI</sequence>
<feature type="region of interest" description="Disordered" evidence="4">
    <location>
        <begin position="1"/>
        <end position="39"/>
    </location>
</feature>
<comment type="similarity">
    <text evidence="1">Belongs to the WEB family.</text>
</comment>
<evidence type="ECO:0000256" key="4">
    <source>
        <dbReference type="SAM" id="MobiDB-lite"/>
    </source>
</evidence>
<evidence type="ECO:0000256" key="2">
    <source>
        <dbReference type="ARBA" id="ARBA00023054"/>
    </source>
</evidence>
<dbReference type="PANTHER" id="PTHR32054">
    <property type="entry name" value="HEAVY CHAIN, PUTATIVE, EXPRESSED-RELATED-RELATED"/>
    <property type="match status" value="1"/>
</dbReference>
<feature type="coiled-coil region" evidence="3">
    <location>
        <begin position="406"/>
        <end position="440"/>
    </location>
</feature>
<comment type="caution">
    <text evidence="5">The sequence shown here is derived from an EMBL/GenBank/DDBJ whole genome shotgun (WGS) entry which is preliminary data.</text>
</comment>
<evidence type="ECO:0000256" key="1">
    <source>
        <dbReference type="ARBA" id="ARBA00005485"/>
    </source>
</evidence>
<accession>A0A822Y6U8</accession>